<keyword evidence="2" id="KW-0255">Endonuclease</keyword>
<dbReference type="EMBL" id="AMZN01000043">
    <property type="protein sequence ID" value="ELR71233.1"/>
    <property type="molecule type" value="Genomic_DNA"/>
</dbReference>
<name>L8JSS8_9BACT</name>
<evidence type="ECO:0000256" key="2">
    <source>
        <dbReference type="ARBA" id="ARBA00022759"/>
    </source>
</evidence>
<accession>L8JSS8</accession>
<sequence length="160" mass="17520">MFSLLFTILLLFGDGSTSGTFSAKVIKVVDGNTIEVHNSDKEVVLLLLNGVDCPEPGQPAADHAKAFTEKMVLKKKVTIVLHGKDRWGNKLATVLLNGGTNLNHELVKSGLAWAHPSADKTVVSFQEEAKANKLGLWQTEDPTPPWVYKRQQTMMAPKGR</sequence>
<keyword evidence="3" id="KW-0378">Hydrolase</keyword>
<dbReference type="PANTHER" id="PTHR12302">
    <property type="entry name" value="EBNA2 BINDING PROTEIN P100"/>
    <property type="match status" value="1"/>
</dbReference>
<proteinExistence type="predicted"/>
<dbReference type="PANTHER" id="PTHR12302:SF3">
    <property type="entry name" value="SERINE_THREONINE-PROTEIN KINASE 31"/>
    <property type="match status" value="1"/>
</dbReference>
<dbReference type="RefSeq" id="WP_009580165.1">
    <property type="nucleotide sequence ID" value="NZ_AMZN01000043.1"/>
</dbReference>
<comment type="caution">
    <text evidence="5">The sequence shown here is derived from an EMBL/GenBank/DDBJ whole genome shotgun (WGS) entry which is preliminary data.</text>
</comment>
<dbReference type="Pfam" id="PF00565">
    <property type="entry name" value="SNase"/>
    <property type="match status" value="1"/>
</dbReference>
<dbReference type="eggNOG" id="COG1525">
    <property type="taxonomic scope" value="Bacteria"/>
</dbReference>
<dbReference type="AlphaFoldDB" id="L8JSS8"/>
<protein>
    <submittedName>
        <fullName evidence="5">Nuclease (SNase-like)</fullName>
    </submittedName>
</protein>
<feature type="domain" description="TNase-like" evidence="4">
    <location>
        <begin position="19"/>
        <end position="139"/>
    </location>
</feature>
<dbReference type="Gene3D" id="2.40.50.90">
    <property type="match status" value="1"/>
</dbReference>
<dbReference type="OrthoDB" id="9805504at2"/>
<dbReference type="GO" id="GO:0016787">
    <property type="term" value="F:hydrolase activity"/>
    <property type="evidence" value="ECO:0007669"/>
    <property type="project" value="UniProtKB-KW"/>
</dbReference>
<dbReference type="STRING" id="1237149.C900_02848"/>
<evidence type="ECO:0000313" key="6">
    <source>
        <dbReference type="Proteomes" id="UP000011135"/>
    </source>
</evidence>
<evidence type="ECO:0000256" key="3">
    <source>
        <dbReference type="ARBA" id="ARBA00022801"/>
    </source>
</evidence>
<reference evidence="5 6" key="1">
    <citation type="submission" date="2012-12" db="EMBL/GenBank/DDBJ databases">
        <title>Genome assembly of Fulvivirga imtechensis AK7.</title>
        <authorList>
            <person name="Nupur N."/>
            <person name="Khatri I."/>
            <person name="Kumar R."/>
            <person name="Subramanian S."/>
            <person name="Pinnaka A."/>
        </authorList>
    </citation>
    <scope>NUCLEOTIDE SEQUENCE [LARGE SCALE GENOMIC DNA]</scope>
    <source>
        <strain evidence="5 6">AK7</strain>
    </source>
</reference>
<dbReference type="GO" id="GO:0004519">
    <property type="term" value="F:endonuclease activity"/>
    <property type="evidence" value="ECO:0007669"/>
    <property type="project" value="UniProtKB-KW"/>
</dbReference>
<dbReference type="SMART" id="SM00318">
    <property type="entry name" value="SNc"/>
    <property type="match status" value="1"/>
</dbReference>
<organism evidence="5 6">
    <name type="scientific">Fulvivirga imtechensis AK7</name>
    <dbReference type="NCBI Taxonomy" id="1237149"/>
    <lineage>
        <taxon>Bacteria</taxon>
        <taxon>Pseudomonadati</taxon>
        <taxon>Bacteroidota</taxon>
        <taxon>Cytophagia</taxon>
        <taxon>Cytophagales</taxon>
        <taxon>Fulvivirgaceae</taxon>
        <taxon>Fulvivirga</taxon>
    </lineage>
</organism>
<dbReference type="InterPro" id="IPR035437">
    <property type="entry name" value="SNase_OB-fold_sf"/>
</dbReference>
<keyword evidence="1" id="KW-0540">Nuclease</keyword>
<dbReference type="PROSITE" id="PS50830">
    <property type="entry name" value="TNASE_3"/>
    <property type="match status" value="1"/>
</dbReference>
<evidence type="ECO:0000259" key="4">
    <source>
        <dbReference type="PROSITE" id="PS50830"/>
    </source>
</evidence>
<keyword evidence="6" id="KW-1185">Reference proteome</keyword>
<dbReference type="Proteomes" id="UP000011135">
    <property type="component" value="Unassembled WGS sequence"/>
</dbReference>
<dbReference type="InterPro" id="IPR016071">
    <property type="entry name" value="Staphylococal_nuclease_OB-fold"/>
</dbReference>
<dbReference type="SUPFAM" id="SSF50199">
    <property type="entry name" value="Staphylococcal nuclease"/>
    <property type="match status" value="1"/>
</dbReference>
<evidence type="ECO:0000256" key="1">
    <source>
        <dbReference type="ARBA" id="ARBA00022722"/>
    </source>
</evidence>
<evidence type="ECO:0000313" key="5">
    <source>
        <dbReference type="EMBL" id="ELR71233.1"/>
    </source>
</evidence>
<gene>
    <name evidence="5" type="ORF">C900_02848</name>
</gene>